<reference evidence="10" key="4">
    <citation type="submission" date="2022-05" db="EMBL/GenBank/DDBJ databases">
        <authorList>
            <person name="Alioto T."/>
            <person name="Alioto T."/>
            <person name="Gomez Garrido J."/>
        </authorList>
    </citation>
    <scope>NUCLEOTIDE SEQUENCE</scope>
    <source>
        <strain evidence="10">112</strain>
    </source>
</reference>
<feature type="transmembrane region" description="Helical" evidence="7">
    <location>
        <begin position="6"/>
        <end position="25"/>
    </location>
</feature>
<evidence type="ECO:0000256" key="2">
    <source>
        <dbReference type="ARBA" id="ARBA00010792"/>
    </source>
</evidence>
<reference evidence="12" key="5">
    <citation type="submission" date="2023-05" db="EMBL/GenBank/DDBJ databases">
        <authorList>
            <consortium name="Clinical and Environmental Microbiology Branch: Whole genome sequencing antimicrobial resistance pathogens in the healthcare setting"/>
        </authorList>
    </citation>
    <scope>NUCLEOTIDE SEQUENCE</scope>
    <source>
        <strain evidence="11">2021DK-00049</strain>
        <strain evidence="14">2023GN-00102</strain>
        <strain evidence="12">2023GN-00287</strain>
        <strain evidence="13">Whole organism</strain>
    </source>
</reference>
<keyword evidence="3" id="KW-1003">Cell membrane</keyword>
<evidence type="ECO:0000313" key="10">
    <source>
        <dbReference type="EMBL" id="CAH6596706.1"/>
    </source>
</evidence>
<dbReference type="Proteomes" id="UP000263627">
    <property type="component" value="Chromosome"/>
</dbReference>
<sequence>MEWVNALMSHFALHPFSLWGLLFGIAFAKSTFLISAVLPPASVMLVAVISVGKATIAPWEAGIAVMIGAWCGTIVNYHLGMMMGHLPWLARIMSRHADTVVRVRRRLQNSSVPILFTSRFIAVLRYIVPLVAGMLHLHPVKVYAVSLISAATWSALYVGGFSLVLPFFS</sequence>
<dbReference type="EMBL" id="CP056573">
    <property type="protein sequence ID" value="QLV31027.1"/>
    <property type="molecule type" value="Genomic_DNA"/>
</dbReference>
<evidence type="ECO:0000313" key="13">
    <source>
        <dbReference type="EMBL" id="EMM7455914.1"/>
    </source>
</evidence>
<feature type="transmembrane region" description="Helical" evidence="7">
    <location>
        <begin position="32"/>
        <end position="51"/>
    </location>
</feature>
<dbReference type="RefSeq" id="WP_003030767.1">
    <property type="nucleotide sequence ID" value="NZ_AP026940.1"/>
</dbReference>
<evidence type="ECO:0000256" key="3">
    <source>
        <dbReference type="ARBA" id="ARBA00022475"/>
    </source>
</evidence>
<dbReference type="Proteomes" id="UP001278087">
    <property type="component" value="Unassembled WGS sequence"/>
</dbReference>
<dbReference type="PANTHER" id="PTHR30353:SF0">
    <property type="entry name" value="TRANSMEMBRANE PROTEIN"/>
    <property type="match status" value="1"/>
</dbReference>
<reference evidence="16" key="3">
    <citation type="journal article" date="2021" name="Microb. Genom.">
        <title>A genomic epidemiological study shows that prevalence of antimicrobial resistance in Enterobacterales is associated with the livestock host, as well as antimicrobial usage.</title>
        <authorList>
            <person name="AbuOun M."/>
            <person name="Jones H."/>
            <person name="Stubberfield E."/>
            <person name="Gilson D."/>
            <person name="Shaw L.P."/>
            <person name="Hubbard A.T.M."/>
            <person name="Chau K.K."/>
            <person name="Sebra R."/>
            <person name="Peto T.E.A."/>
            <person name="Crook D.W."/>
            <person name="Read D.S."/>
            <person name="Gweon H.S."/>
            <person name="Walker A.S."/>
            <person name="Stoesser N."/>
            <person name="Smith R.P."/>
            <person name="Anjum M.F."/>
            <person name="On Behalf Of The Rehab Consortium."/>
        </authorList>
    </citation>
    <scope>NUCLEOTIDE SEQUENCE</scope>
    <source>
        <strain evidence="16">RHBSTW-00370</strain>
    </source>
</reference>
<dbReference type="EMBL" id="ABBJDF010000012">
    <property type="protein sequence ID" value="EHT9939375.1"/>
    <property type="molecule type" value="Genomic_DNA"/>
</dbReference>
<dbReference type="PANTHER" id="PTHR30353">
    <property type="entry name" value="INNER MEMBRANE PROTEIN DEDA-RELATED"/>
    <property type="match status" value="1"/>
</dbReference>
<evidence type="ECO:0000313" key="19">
    <source>
        <dbReference type="Proteomes" id="UP001279522"/>
    </source>
</evidence>
<dbReference type="InterPro" id="IPR032816">
    <property type="entry name" value="VTT_dom"/>
</dbReference>
<gene>
    <name evidence="10" type="ORF">AI2935V1_2957</name>
    <name evidence="9" type="ORF">AM363_13265</name>
    <name evidence="16" type="ORF">HV178_14035</name>
    <name evidence="11" type="ORF">KY227_002449</name>
    <name evidence="13" type="ORF">P7U51_000359</name>
    <name evidence="14" type="ORF">PQQ21_002435</name>
    <name evidence="15" type="ORF">RYZ67_19410</name>
    <name evidence="12" type="ORF">SGX49_002907</name>
</gene>
<reference evidence="15" key="6">
    <citation type="submission" date="2023-10" db="EMBL/GenBank/DDBJ databases">
        <title>Fecal carriage and genetic characteristics of carbapenem-resistant Enterobacterales among healthy adults from four provinces of China.</title>
        <authorList>
            <person name="Li Y."/>
            <person name="Zhang R."/>
        </authorList>
    </citation>
    <scope>NUCLEOTIDE SEQUENCE</scope>
    <source>
        <strain evidence="15">HN-136</strain>
    </source>
</reference>
<evidence type="ECO:0000256" key="5">
    <source>
        <dbReference type="ARBA" id="ARBA00022989"/>
    </source>
</evidence>
<dbReference type="AlphaFoldDB" id="A0A0D7LAN9"/>
<feature type="transmembrane region" description="Helical" evidence="7">
    <location>
        <begin position="111"/>
        <end position="137"/>
    </location>
</feature>
<dbReference type="EMBL" id="JAWPBU010000028">
    <property type="protein sequence ID" value="MDW2760631.1"/>
    <property type="molecule type" value="Genomic_DNA"/>
</dbReference>
<dbReference type="GeneID" id="87001606"/>
<keyword evidence="6 7" id="KW-0472">Membrane</keyword>
<dbReference type="EMBL" id="OW995941">
    <property type="protein sequence ID" value="CAH6596706.1"/>
    <property type="molecule type" value="Genomic_DNA"/>
</dbReference>
<keyword evidence="4 7" id="KW-0812">Transmembrane</keyword>
<evidence type="ECO:0000259" key="8">
    <source>
        <dbReference type="Pfam" id="PF09335"/>
    </source>
</evidence>
<evidence type="ECO:0000313" key="16">
    <source>
        <dbReference type="EMBL" id="QLV31027.1"/>
    </source>
</evidence>
<evidence type="ECO:0000313" key="12">
    <source>
        <dbReference type="EMBL" id="ELV3680468.1"/>
    </source>
</evidence>
<evidence type="ECO:0000313" key="14">
    <source>
        <dbReference type="EMBL" id="EMN4145176.1"/>
    </source>
</evidence>
<accession>A0A0D7LAN9</accession>
<feature type="transmembrane region" description="Helical" evidence="7">
    <location>
        <begin position="143"/>
        <end position="168"/>
    </location>
</feature>
<evidence type="ECO:0000256" key="7">
    <source>
        <dbReference type="RuleBase" id="RU367016"/>
    </source>
</evidence>
<reference evidence="18" key="2">
    <citation type="submission" date="2020-06" db="EMBL/GenBank/DDBJ databases">
        <title>REHAB project genomes.</title>
        <authorList>
            <person name="Shaw L.P."/>
        </authorList>
    </citation>
    <scope>NUCLEOTIDE SEQUENCE [LARGE SCALE GENOMIC DNA]</scope>
    <source>
        <strain evidence="18">RHBSTW-00370</strain>
    </source>
</reference>
<evidence type="ECO:0000313" key="9">
    <source>
        <dbReference type="EMBL" id="AXZ47825.1"/>
    </source>
</evidence>
<evidence type="ECO:0000313" key="17">
    <source>
        <dbReference type="Proteomes" id="UP000263627"/>
    </source>
</evidence>
<dbReference type="EMBL" id="ABLGCN030000001">
    <property type="protein sequence ID" value="EMM7455914.1"/>
    <property type="molecule type" value="Genomic_DNA"/>
</dbReference>
<feature type="domain" description="VTT" evidence="8">
    <location>
        <begin position="40"/>
        <end position="159"/>
    </location>
</feature>
<name>A0A0D7LAN9_CITFR</name>
<proteinExistence type="inferred from homology"/>
<keyword evidence="5 7" id="KW-1133">Transmembrane helix</keyword>
<feature type="transmembrane region" description="Helical" evidence="7">
    <location>
        <begin position="63"/>
        <end position="90"/>
    </location>
</feature>
<evidence type="ECO:0000313" key="18">
    <source>
        <dbReference type="Proteomes" id="UP000512222"/>
    </source>
</evidence>
<dbReference type="Pfam" id="PF09335">
    <property type="entry name" value="VTT_dom"/>
    <property type="match status" value="1"/>
</dbReference>
<comment type="subcellular location">
    <subcellularLocation>
        <location evidence="7">Cell inner membrane</location>
        <topology evidence="7">Multi-pass membrane protein</topology>
    </subcellularLocation>
    <subcellularLocation>
        <location evidence="1">Cell membrane</location>
        <topology evidence="1">Multi-pass membrane protein</topology>
    </subcellularLocation>
</comment>
<evidence type="ECO:0000256" key="6">
    <source>
        <dbReference type="ARBA" id="ARBA00023136"/>
    </source>
</evidence>
<dbReference type="EMBL" id="CP032184">
    <property type="protein sequence ID" value="AXZ47825.1"/>
    <property type="molecule type" value="Genomic_DNA"/>
</dbReference>
<protein>
    <submittedName>
        <fullName evidence="9">DedA family protein</fullName>
    </submittedName>
    <submittedName>
        <fullName evidence="10">Inner membrane protein YabI</fullName>
    </submittedName>
    <submittedName>
        <fullName evidence="12">VTT domain-containing protein</fullName>
    </submittedName>
</protein>
<evidence type="ECO:0000256" key="4">
    <source>
        <dbReference type="ARBA" id="ARBA00022692"/>
    </source>
</evidence>
<dbReference type="InterPro" id="IPR032818">
    <property type="entry name" value="DedA-like"/>
</dbReference>
<dbReference type="Proteomes" id="UP000512222">
    <property type="component" value="Chromosome"/>
</dbReference>
<dbReference type="EMBL" id="ABOSXX010000012">
    <property type="protein sequence ID" value="ELV3680468.1"/>
    <property type="molecule type" value="Genomic_DNA"/>
</dbReference>
<dbReference type="GO" id="GO:0005886">
    <property type="term" value="C:plasma membrane"/>
    <property type="evidence" value="ECO:0007669"/>
    <property type="project" value="UniProtKB-SubCell"/>
</dbReference>
<reference evidence="9 17" key="1">
    <citation type="submission" date="2018-09" db="EMBL/GenBank/DDBJ databases">
        <title>Whole genome sequencing of Citrobacter freundii AR_0116.</title>
        <authorList>
            <person name="Conlan S."/>
            <person name="Thomas P.J."/>
            <person name="Mullikin J."/>
            <person name="Frank K.M."/>
            <person name="Segre J.A."/>
        </authorList>
    </citation>
    <scope>NUCLEOTIDE SEQUENCE [LARGE SCALE GENOMIC DNA]</scope>
    <source>
        <strain evidence="9 17">AR_0116</strain>
    </source>
</reference>
<dbReference type="OrthoDB" id="6592209at2"/>
<evidence type="ECO:0000313" key="15">
    <source>
        <dbReference type="EMBL" id="MDW2760631.1"/>
    </source>
</evidence>
<comment type="similarity">
    <text evidence="2 7">Belongs to the DedA family.</text>
</comment>
<dbReference type="Proteomes" id="UP001169574">
    <property type="component" value="Unassembled WGS sequence"/>
</dbReference>
<organism evidence="12 19">
    <name type="scientific">Citrobacter freundii</name>
    <dbReference type="NCBI Taxonomy" id="546"/>
    <lineage>
        <taxon>Bacteria</taxon>
        <taxon>Pseudomonadati</taxon>
        <taxon>Pseudomonadota</taxon>
        <taxon>Gammaproteobacteria</taxon>
        <taxon>Enterobacterales</taxon>
        <taxon>Enterobacteriaceae</taxon>
        <taxon>Citrobacter</taxon>
        <taxon>Citrobacter freundii complex</taxon>
    </lineage>
</organism>
<keyword evidence="7" id="KW-0997">Cell inner membrane</keyword>
<evidence type="ECO:0000256" key="1">
    <source>
        <dbReference type="ARBA" id="ARBA00004651"/>
    </source>
</evidence>
<dbReference type="Proteomes" id="UP000789647">
    <property type="component" value="Chromosome"/>
</dbReference>
<dbReference type="Proteomes" id="UP001279522">
    <property type="component" value="Unassembled WGS sequence"/>
</dbReference>
<evidence type="ECO:0000313" key="11">
    <source>
        <dbReference type="EMBL" id="EHT9939375.1"/>
    </source>
</evidence>
<dbReference type="EMBL" id="ABKLER030000009">
    <property type="protein sequence ID" value="EMN4145176.1"/>
    <property type="molecule type" value="Genomic_DNA"/>
</dbReference>